<feature type="chain" id="PRO_5042922704" description="Secreted protein" evidence="1">
    <location>
        <begin position="27"/>
        <end position="96"/>
    </location>
</feature>
<reference evidence="2" key="2">
    <citation type="submission" date="2023-05" db="EMBL/GenBank/DDBJ databases">
        <authorList>
            <consortium name="Lawrence Berkeley National Laboratory"/>
            <person name="Steindorff A."/>
            <person name="Hensen N."/>
            <person name="Bonometti L."/>
            <person name="Westerberg I."/>
            <person name="Brannstrom I.O."/>
            <person name="Guillou S."/>
            <person name="Cros-Aarteil S."/>
            <person name="Calhoun S."/>
            <person name="Haridas S."/>
            <person name="Kuo A."/>
            <person name="Mondo S."/>
            <person name="Pangilinan J."/>
            <person name="Riley R."/>
            <person name="Labutti K."/>
            <person name="Andreopoulos B."/>
            <person name="Lipzen A."/>
            <person name="Chen C."/>
            <person name="Yanf M."/>
            <person name="Daum C."/>
            <person name="Ng V."/>
            <person name="Clum A."/>
            <person name="Ohm R."/>
            <person name="Martin F."/>
            <person name="Silar P."/>
            <person name="Natvig D."/>
            <person name="Lalanne C."/>
            <person name="Gautier V."/>
            <person name="Ament-Velasquez S.L."/>
            <person name="Kruys A."/>
            <person name="Hutchinson M.I."/>
            <person name="Powell A.J."/>
            <person name="Barry K."/>
            <person name="Miller A.N."/>
            <person name="Grigoriev I.V."/>
            <person name="Debuchy R."/>
            <person name="Gladieux P."/>
            <person name="Thoren M.H."/>
            <person name="Johannesson H."/>
        </authorList>
    </citation>
    <scope>NUCLEOTIDE SEQUENCE</scope>
    <source>
        <strain evidence="2">PSN293</strain>
    </source>
</reference>
<sequence length="96" mass="10883">MCAASVSVLLLYLADNVCLCVGVASCFSPCHTDTCQHCVYLGNLVGFDMMSRVDGWFKLDFRVFVCFWCTGRIRRRMDILRMKTEGYEVCEVCGLC</sequence>
<evidence type="ECO:0000313" key="2">
    <source>
        <dbReference type="EMBL" id="KAK4216788.1"/>
    </source>
</evidence>
<dbReference type="Proteomes" id="UP001301769">
    <property type="component" value="Unassembled WGS sequence"/>
</dbReference>
<comment type="caution">
    <text evidence="2">The sequence shown here is derived from an EMBL/GenBank/DDBJ whole genome shotgun (WGS) entry which is preliminary data.</text>
</comment>
<keyword evidence="3" id="KW-1185">Reference proteome</keyword>
<feature type="signal peptide" evidence="1">
    <location>
        <begin position="1"/>
        <end position="26"/>
    </location>
</feature>
<gene>
    <name evidence="2" type="ORF">QBC37DRAFT_416184</name>
</gene>
<protein>
    <recommendedName>
        <fullName evidence="4">Secreted protein</fullName>
    </recommendedName>
</protein>
<dbReference type="AlphaFoldDB" id="A0AAN7BAG0"/>
<evidence type="ECO:0008006" key="4">
    <source>
        <dbReference type="Google" id="ProtNLM"/>
    </source>
</evidence>
<evidence type="ECO:0000256" key="1">
    <source>
        <dbReference type="SAM" id="SignalP"/>
    </source>
</evidence>
<dbReference type="EMBL" id="MU858065">
    <property type="protein sequence ID" value="KAK4216788.1"/>
    <property type="molecule type" value="Genomic_DNA"/>
</dbReference>
<evidence type="ECO:0000313" key="3">
    <source>
        <dbReference type="Proteomes" id="UP001301769"/>
    </source>
</evidence>
<proteinExistence type="predicted"/>
<organism evidence="2 3">
    <name type="scientific">Rhypophila decipiens</name>
    <dbReference type="NCBI Taxonomy" id="261697"/>
    <lineage>
        <taxon>Eukaryota</taxon>
        <taxon>Fungi</taxon>
        <taxon>Dikarya</taxon>
        <taxon>Ascomycota</taxon>
        <taxon>Pezizomycotina</taxon>
        <taxon>Sordariomycetes</taxon>
        <taxon>Sordariomycetidae</taxon>
        <taxon>Sordariales</taxon>
        <taxon>Naviculisporaceae</taxon>
        <taxon>Rhypophila</taxon>
    </lineage>
</organism>
<keyword evidence="1" id="KW-0732">Signal</keyword>
<name>A0AAN7BAG0_9PEZI</name>
<reference evidence="2" key="1">
    <citation type="journal article" date="2023" name="Mol. Phylogenet. Evol.">
        <title>Genome-scale phylogeny and comparative genomics of the fungal order Sordariales.</title>
        <authorList>
            <person name="Hensen N."/>
            <person name="Bonometti L."/>
            <person name="Westerberg I."/>
            <person name="Brannstrom I.O."/>
            <person name="Guillou S."/>
            <person name="Cros-Aarteil S."/>
            <person name="Calhoun S."/>
            <person name="Haridas S."/>
            <person name="Kuo A."/>
            <person name="Mondo S."/>
            <person name="Pangilinan J."/>
            <person name="Riley R."/>
            <person name="LaButti K."/>
            <person name="Andreopoulos B."/>
            <person name="Lipzen A."/>
            <person name="Chen C."/>
            <person name="Yan M."/>
            <person name="Daum C."/>
            <person name="Ng V."/>
            <person name="Clum A."/>
            <person name="Steindorff A."/>
            <person name="Ohm R.A."/>
            <person name="Martin F."/>
            <person name="Silar P."/>
            <person name="Natvig D.O."/>
            <person name="Lalanne C."/>
            <person name="Gautier V."/>
            <person name="Ament-Velasquez S.L."/>
            <person name="Kruys A."/>
            <person name="Hutchinson M.I."/>
            <person name="Powell A.J."/>
            <person name="Barry K."/>
            <person name="Miller A.N."/>
            <person name="Grigoriev I.V."/>
            <person name="Debuchy R."/>
            <person name="Gladieux P."/>
            <person name="Hiltunen Thoren M."/>
            <person name="Johannesson H."/>
        </authorList>
    </citation>
    <scope>NUCLEOTIDE SEQUENCE</scope>
    <source>
        <strain evidence="2">PSN293</strain>
    </source>
</reference>
<accession>A0AAN7BAG0</accession>